<keyword evidence="4" id="KW-1185">Reference proteome</keyword>
<dbReference type="InterPro" id="IPR023346">
    <property type="entry name" value="Lysozyme-like_dom_sf"/>
</dbReference>
<feature type="chain" id="PRO_5040989019" description="F5/8 type C domain-containing protein" evidence="1">
    <location>
        <begin position="21"/>
        <end position="391"/>
    </location>
</feature>
<reference evidence="3" key="1">
    <citation type="journal article" date="2014" name="Int. J. Syst. Evol. Microbiol.">
        <title>Complete genome sequence of Corynebacterium casei LMG S-19264T (=DSM 44701T), isolated from a smear-ripened cheese.</title>
        <authorList>
            <consortium name="US DOE Joint Genome Institute (JGI-PGF)"/>
            <person name="Walter F."/>
            <person name="Albersmeier A."/>
            <person name="Kalinowski J."/>
            <person name="Ruckert C."/>
        </authorList>
    </citation>
    <scope>NUCLEOTIDE SEQUENCE</scope>
    <source>
        <strain evidence="3">VKM Ac-1321</strain>
    </source>
</reference>
<comment type="caution">
    <text evidence="3">The sequence shown here is derived from an EMBL/GenBank/DDBJ whole genome shotgun (WGS) entry which is preliminary data.</text>
</comment>
<evidence type="ECO:0000256" key="1">
    <source>
        <dbReference type="SAM" id="SignalP"/>
    </source>
</evidence>
<dbReference type="Gene3D" id="2.60.120.260">
    <property type="entry name" value="Galactose-binding domain-like"/>
    <property type="match status" value="1"/>
</dbReference>
<dbReference type="PROSITE" id="PS50022">
    <property type="entry name" value="FA58C_3"/>
    <property type="match status" value="1"/>
</dbReference>
<protein>
    <recommendedName>
        <fullName evidence="2">F5/8 type C domain-containing protein</fullName>
    </recommendedName>
</protein>
<dbReference type="GO" id="GO:0005576">
    <property type="term" value="C:extracellular region"/>
    <property type="evidence" value="ECO:0007669"/>
    <property type="project" value="InterPro"/>
</dbReference>
<dbReference type="GO" id="GO:0016977">
    <property type="term" value="F:chitosanase activity"/>
    <property type="evidence" value="ECO:0007669"/>
    <property type="project" value="InterPro"/>
</dbReference>
<dbReference type="Gene3D" id="3.30.386.10">
    <property type="entry name" value="Chitosanase, subunit A, domain 2"/>
    <property type="match status" value="1"/>
</dbReference>
<sequence>MAVRRSVAGVAAVLAGVALAAPGAYAADAVVSRGRAAAASAGAATSAVDGRTATRWTTAGRAAQWLRVDLGAVTAVSRIRLSWATNFAKVYRLDASADGSTWTPLYATGAGDGRTDDLTGVRGSARFVRLTATPRTAKGLALGELEVFGHRAESAPAPASALSVDVAMQLVSSAENSSLDWRAQYGYIEDIGDGRGYTGGIIGFCSGTGDMLEVVEAYAAAVPGNALAKYLPALRSVNGTAAHTGLGDAFEDDWKRAAADPAFQKAQDDERNRVYLNPALAQAKADGLRALGQFAYFDAYVMHGPGDDASSFGGIRRAALAKAKPPAQGGDETAYLNAFLDARVAAMRTEEAHSDTSRVDTAQRAFLSAGNLDLRLPLSWKVYGDPYTIAA</sequence>
<dbReference type="InterPro" id="IPR008979">
    <property type="entry name" value="Galactose-bd-like_sf"/>
</dbReference>
<dbReference type="PROSITE" id="PS60000">
    <property type="entry name" value="CHITOSANASE_46_80"/>
    <property type="match status" value="1"/>
</dbReference>
<gene>
    <name evidence="3" type="ORF">GCM10017581_065870</name>
</gene>
<evidence type="ECO:0000259" key="2">
    <source>
        <dbReference type="PROSITE" id="PS50022"/>
    </source>
</evidence>
<reference evidence="3" key="2">
    <citation type="submission" date="2023-01" db="EMBL/GenBank/DDBJ databases">
        <authorList>
            <person name="Sun Q."/>
            <person name="Evtushenko L."/>
        </authorList>
    </citation>
    <scope>NUCLEOTIDE SEQUENCE</scope>
    <source>
        <strain evidence="3">VKM Ac-1321</strain>
    </source>
</reference>
<keyword evidence="1" id="KW-0732">Signal</keyword>
<evidence type="ECO:0000313" key="3">
    <source>
        <dbReference type="EMBL" id="GLL04840.1"/>
    </source>
</evidence>
<organism evidence="3 4">
    <name type="scientific">Dactylosporangium matsuzakiense</name>
    <dbReference type="NCBI Taxonomy" id="53360"/>
    <lineage>
        <taxon>Bacteria</taxon>
        <taxon>Bacillati</taxon>
        <taxon>Actinomycetota</taxon>
        <taxon>Actinomycetes</taxon>
        <taxon>Micromonosporales</taxon>
        <taxon>Micromonosporaceae</taxon>
        <taxon>Dactylosporangium</taxon>
    </lineage>
</organism>
<dbReference type="SUPFAM" id="SSF53955">
    <property type="entry name" value="Lysozyme-like"/>
    <property type="match status" value="1"/>
</dbReference>
<dbReference type="Pfam" id="PF01374">
    <property type="entry name" value="Glyco_hydro_46"/>
    <property type="match status" value="1"/>
</dbReference>
<dbReference type="Gene3D" id="1.20.141.10">
    <property type="entry name" value="Chitosanase, subunit A, domain 1"/>
    <property type="match status" value="1"/>
</dbReference>
<dbReference type="InterPro" id="IPR023099">
    <property type="entry name" value="Glyco_hydro_46_N"/>
</dbReference>
<dbReference type="InterPro" id="IPR000421">
    <property type="entry name" value="FA58C"/>
</dbReference>
<dbReference type="AlphaFoldDB" id="A0A9W6NPA2"/>
<evidence type="ECO:0000313" key="4">
    <source>
        <dbReference type="Proteomes" id="UP001143480"/>
    </source>
</evidence>
<dbReference type="CDD" id="cd00978">
    <property type="entry name" value="chitosanase_GH46"/>
    <property type="match status" value="1"/>
</dbReference>
<feature type="signal peptide" evidence="1">
    <location>
        <begin position="1"/>
        <end position="20"/>
    </location>
</feature>
<dbReference type="Pfam" id="PF00754">
    <property type="entry name" value="F5_F8_type_C"/>
    <property type="match status" value="1"/>
</dbReference>
<feature type="domain" description="F5/8 type C" evidence="2">
    <location>
        <begin position="12"/>
        <end position="150"/>
    </location>
</feature>
<dbReference type="GO" id="GO:0005975">
    <property type="term" value="P:carbohydrate metabolic process"/>
    <property type="evidence" value="ECO:0007669"/>
    <property type="project" value="InterPro"/>
</dbReference>
<dbReference type="RefSeq" id="WP_271189750.1">
    <property type="nucleotide sequence ID" value="NZ_BAAAXA010000001.1"/>
</dbReference>
<dbReference type="Proteomes" id="UP001143480">
    <property type="component" value="Unassembled WGS sequence"/>
</dbReference>
<dbReference type="EMBL" id="BSFP01000050">
    <property type="protein sequence ID" value="GLL04840.1"/>
    <property type="molecule type" value="Genomic_DNA"/>
</dbReference>
<proteinExistence type="predicted"/>
<accession>A0A9W6NPA2</accession>
<dbReference type="InterPro" id="IPR000400">
    <property type="entry name" value="Glyco_hydro_46"/>
</dbReference>
<dbReference type="SUPFAM" id="SSF49785">
    <property type="entry name" value="Galactose-binding domain-like"/>
    <property type="match status" value="1"/>
</dbReference>
<name>A0A9W6NPA2_9ACTN</name>